<dbReference type="AlphaFoldDB" id="A0A2R5GKG8"/>
<feature type="region of interest" description="Disordered" evidence="1">
    <location>
        <begin position="522"/>
        <end position="616"/>
    </location>
</feature>
<evidence type="ECO:0000256" key="1">
    <source>
        <dbReference type="SAM" id="MobiDB-lite"/>
    </source>
</evidence>
<comment type="caution">
    <text evidence="2">The sequence shown here is derived from an EMBL/GenBank/DDBJ whole genome shotgun (WGS) entry which is preliminary data.</text>
</comment>
<organism evidence="2 3">
    <name type="scientific">Hondaea fermentalgiana</name>
    <dbReference type="NCBI Taxonomy" id="2315210"/>
    <lineage>
        <taxon>Eukaryota</taxon>
        <taxon>Sar</taxon>
        <taxon>Stramenopiles</taxon>
        <taxon>Bigyra</taxon>
        <taxon>Labyrinthulomycetes</taxon>
        <taxon>Thraustochytrida</taxon>
        <taxon>Thraustochytriidae</taxon>
        <taxon>Hondaea</taxon>
    </lineage>
</organism>
<proteinExistence type="predicted"/>
<evidence type="ECO:0000313" key="3">
    <source>
        <dbReference type="Proteomes" id="UP000241890"/>
    </source>
</evidence>
<feature type="compositionally biased region" description="Polar residues" evidence="1">
    <location>
        <begin position="577"/>
        <end position="587"/>
    </location>
</feature>
<dbReference type="OrthoDB" id="69973at2759"/>
<dbReference type="InParanoid" id="A0A2R5GKG8"/>
<dbReference type="Proteomes" id="UP000241890">
    <property type="component" value="Unassembled WGS sequence"/>
</dbReference>
<keyword evidence="3" id="KW-1185">Reference proteome</keyword>
<gene>
    <name evidence="2" type="ORF">FCC1311_075942</name>
</gene>
<feature type="region of interest" description="Disordered" evidence="1">
    <location>
        <begin position="395"/>
        <end position="489"/>
    </location>
</feature>
<accession>A0A2R5GKG8</accession>
<feature type="region of interest" description="Disordered" evidence="1">
    <location>
        <begin position="1"/>
        <end position="27"/>
    </location>
</feature>
<sequence>MSANAKRAGSVASGDDPKAKRLKKEVKPGQGFDTRWKFKIEPQPPKFPFMGEYFDLNIYLVDTDGKLMVDYEVPITLELFVEGESIPVQNTISSSPCIEIDPSTPPLIERGKGCAALRVKVLELSRTRGNRKFCFMVKRRAGPRGNLPREVSPVMTRAMLVVNAHIVVTNEMPKVWYKDQGGRDKCIDIDLELVGPHGIVTGQEVPLKCVLLYEDFKQVLHQDILQPSPTTVLKIGTSGKTRVRLRIEDVSKNHQSKNFRIRIEPDTSNSPVHFDKSPDVTGPVLVRSKLNRRQKQKMMEQQKEMADMSAADVAAAKLVLPNGKDGVQDLSTFSPHLASAIWCEHARDALAGLQAVAARLVHQYDSTIRPQVREVLANRKADGIFSLDSIGGHGDDAHLRQDSNGANSDALTSDSNDPGPSRLQPTTSSGSMLPSTRSMNDQLGMQPFGGAAATAGSLNPGQSISGGAPGGGVPGQPGGPGMAQQSNNTLDRGISTFSMAGVEDFMRGTSALVRGLSLTIGGGGNGGGGNGGYGQAPSDLPREISTLSFPGESFGANSPRYPPVSTSQGHQLGVYGSNPSSIHSNNPRGPGGPGMSQQGMAGVPAEPISMRTRRQRSRGSTGVAWIWREVCAGKDGNVKGLPALDKNKRLVGFYFKLTDTDVGFRDVGNAGLSNRDISAIEAHFAGIDQSRTPAIAEVASTEDGYDIAKAFFQTSFPA</sequence>
<evidence type="ECO:0000313" key="2">
    <source>
        <dbReference type="EMBL" id="GBG31370.1"/>
    </source>
</evidence>
<reference evidence="2 3" key="1">
    <citation type="submission" date="2017-12" db="EMBL/GenBank/DDBJ databases">
        <title>Sequencing, de novo assembly and annotation of complete genome of a new Thraustochytrid species, strain FCC1311.</title>
        <authorList>
            <person name="Sedici K."/>
            <person name="Godart F."/>
            <person name="Aiese Cigliano R."/>
            <person name="Sanseverino W."/>
            <person name="Barakat M."/>
            <person name="Ortet P."/>
            <person name="Marechal E."/>
            <person name="Cagnac O."/>
            <person name="Amato A."/>
        </authorList>
    </citation>
    <scope>NUCLEOTIDE SEQUENCE [LARGE SCALE GENOMIC DNA]</scope>
</reference>
<feature type="compositionally biased region" description="Polar residues" evidence="1">
    <location>
        <begin position="402"/>
        <end position="443"/>
    </location>
</feature>
<dbReference type="EMBL" id="BEYU01000096">
    <property type="protein sequence ID" value="GBG31370.1"/>
    <property type="molecule type" value="Genomic_DNA"/>
</dbReference>
<protein>
    <submittedName>
        <fullName evidence="2">Uncharacterized protein</fullName>
    </submittedName>
</protein>
<feature type="compositionally biased region" description="Gly residues" evidence="1">
    <location>
        <begin position="522"/>
        <end position="534"/>
    </location>
</feature>
<feature type="compositionally biased region" description="Gly residues" evidence="1">
    <location>
        <begin position="467"/>
        <end position="481"/>
    </location>
</feature>
<name>A0A2R5GKG8_9STRA</name>